<evidence type="ECO:0000256" key="3">
    <source>
        <dbReference type="ARBA" id="ARBA00022801"/>
    </source>
</evidence>
<accession>A0A8J4VC09</accession>
<evidence type="ECO:0000256" key="2">
    <source>
        <dbReference type="ARBA" id="ARBA00013081"/>
    </source>
</evidence>
<dbReference type="InterPro" id="IPR036412">
    <property type="entry name" value="HAD-like_sf"/>
</dbReference>
<protein>
    <recommendedName>
        <fullName evidence="2">protein-serine/threonine phosphatase</fullName>
        <ecNumber evidence="2">3.1.3.16</ecNumber>
    </recommendedName>
</protein>
<comment type="subcellular location">
    <subcellularLocation>
        <location evidence="1">Nucleus</location>
    </subcellularLocation>
</comment>
<evidence type="ECO:0000256" key="4">
    <source>
        <dbReference type="ARBA" id="ARBA00023242"/>
    </source>
</evidence>
<dbReference type="EMBL" id="JRKL02004514">
    <property type="protein sequence ID" value="KAF3952407.1"/>
    <property type="molecule type" value="Genomic_DNA"/>
</dbReference>
<dbReference type="SUPFAM" id="SSF56784">
    <property type="entry name" value="HAD-like"/>
    <property type="match status" value="1"/>
</dbReference>
<comment type="caution">
    <text evidence="8">The sequence shown here is derived from an EMBL/GenBank/DDBJ whole genome shotgun (WGS) entry which is preliminary data.</text>
</comment>
<evidence type="ECO:0000259" key="7">
    <source>
        <dbReference type="PROSITE" id="PS50969"/>
    </source>
</evidence>
<keyword evidence="9" id="KW-1185">Reference proteome</keyword>
<dbReference type="OrthoDB" id="10249888at2759"/>
<dbReference type="GO" id="GO:0005634">
    <property type="term" value="C:nucleus"/>
    <property type="evidence" value="ECO:0007669"/>
    <property type="project" value="UniProtKB-SubCell"/>
</dbReference>
<keyword evidence="4" id="KW-0539">Nucleus</keyword>
<evidence type="ECO:0000313" key="8">
    <source>
        <dbReference type="EMBL" id="KAF3952407.1"/>
    </source>
</evidence>
<evidence type="ECO:0000256" key="1">
    <source>
        <dbReference type="ARBA" id="ARBA00004123"/>
    </source>
</evidence>
<dbReference type="Pfam" id="PF03031">
    <property type="entry name" value="NIF"/>
    <property type="match status" value="1"/>
</dbReference>
<dbReference type="Gene3D" id="3.40.50.1000">
    <property type="entry name" value="HAD superfamily/HAD-like"/>
    <property type="match status" value="1"/>
</dbReference>
<evidence type="ECO:0000256" key="5">
    <source>
        <dbReference type="ARBA" id="ARBA00047761"/>
    </source>
</evidence>
<gene>
    <name evidence="8" type="ORF">CMV_022028</name>
</gene>
<dbReference type="InterPro" id="IPR004274">
    <property type="entry name" value="FCP1_dom"/>
</dbReference>
<comment type="catalytic activity">
    <reaction evidence="5">
        <text>O-phospho-L-seryl-[protein] + H2O = L-seryl-[protein] + phosphate</text>
        <dbReference type="Rhea" id="RHEA:20629"/>
        <dbReference type="Rhea" id="RHEA-COMP:9863"/>
        <dbReference type="Rhea" id="RHEA-COMP:11604"/>
        <dbReference type="ChEBI" id="CHEBI:15377"/>
        <dbReference type="ChEBI" id="CHEBI:29999"/>
        <dbReference type="ChEBI" id="CHEBI:43474"/>
        <dbReference type="ChEBI" id="CHEBI:83421"/>
        <dbReference type="EC" id="3.1.3.16"/>
    </reaction>
</comment>
<feature type="domain" description="FCP1 homology" evidence="7">
    <location>
        <begin position="1"/>
        <end position="88"/>
    </location>
</feature>
<dbReference type="PANTHER" id="PTHR23081">
    <property type="entry name" value="RNA POLYMERASE II CTD PHOSPHATASE"/>
    <property type="match status" value="1"/>
</dbReference>
<dbReference type="EC" id="3.1.3.16" evidence="2"/>
<dbReference type="AlphaFoldDB" id="A0A8J4VC09"/>
<dbReference type="InterPro" id="IPR023214">
    <property type="entry name" value="HAD_sf"/>
</dbReference>
<dbReference type="PROSITE" id="PS50969">
    <property type="entry name" value="FCP1"/>
    <property type="match status" value="1"/>
</dbReference>
<keyword evidence="3" id="KW-0378">Hydrolase</keyword>
<dbReference type="GO" id="GO:0008420">
    <property type="term" value="F:RNA polymerase II CTD heptapeptide repeat phosphatase activity"/>
    <property type="evidence" value="ECO:0007669"/>
    <property type="project" value="InterPro"/>
</dbReference>
<reference evidence="8" key="1">
    <citation type="submission" date="2020-03" db="EMBL/GenBank/DDBJ databases">
        <title>Castanea mollissima Vanexum genome sequencing.</title>
        <authorList>
            <person name="Staton M."/>
        </authorList>
    </citation>
    <scope>NUCLEOTIDE SEQUENCE</scope>
    <source>
        <tissue evidence="8">Leaf</tissue>
    </source>
</reference>
<dbReference type="Proteomes" id="UP000737018">
    <property type="component" value="Unassembled WGS sequence"/>
</dbReference>
<dbReference type="PANTHER" id="PTHR23081:SF36">
    <property type="entry name" value="RNA POLYMERASE II SUBUNIT A C-TERMINAL DOMAIN PHOSPHATASE"/>
    <property type="match status" value="1"/>
</dbReference>
<comment type="catalytic activity">
    <reaction evidence="6">
        <text>O-phospho-L-threonyl-[protein] + H2O = L-threonyl-[protein] + phosphate</text>
        <dbReference type="Rhea" id="RHEA:47004"/>
        <dbReference type="Rhea" id="RHEA-COMP:11060"/>
        <dbReference type="Rhea" id="RHEA-COMP:11605"/>
        <dbReference type="ChEBI" id="CHEBI:15377"/>
        <dbReference type="ChEBI" id="CHEBI:30013"/>
        <dbReference type="ChEBI" id="CHEBI:43474"/>
        <dbReference type="ChEBI" id="CHEBI:61977"/>
        <dbReference type="EC" id="3.1.3.16"/>
    </reaction>
</comment>
<sequence length="174" mass="20466">MTRLLDPENVYFGTRIISRDDSPRSDEKSFDLVLVPERMVIVLDDTDEVWLNHRPNLVSIERYTYFGSNSITDESETEGALVKSLECLNWFMVCSFTRNWSNLDSRVCVMAEELGAMRAMELKESVTFLWLWVQRSVCGLSGRRFLDHPRWVEAAYYLFERMPEQDFPVSLKKF</sequence>
<dbReference type="InterPro" id="IPR039189">
    <property type="entry name" value="Fcp1"/>
</dbReference>
<proteinExistence type="predicted"/>
<name>A0A8J4VC09_9ROSI</name>
<organism evidence="8 9">
    <name type="scientific">Castanea mollissima</name>
    <name type="common">Chinese chestnut</name>
    <dbReference type="NCBI Taxonomy" id="60419"/>
    <lineage>
        <taxon>Eukaryota</taxon>
        <taxon>Viridiplantae</taxon>
        <taxon>Streptophyta</taxon>
        <taxon>Embryophyta</taxon>
        <taxon>Tracheophyta</taxon>
        <taxon>Spermatophyta</taxon>
        <taxon>Magnoliopsida</taxon>
        <taxon>eudicotyledons</taxon>
        <taxon>Gunneridae</taxon>
        <taxon>Pentapetalae</taxon>
        <taxon>rosids</taxon>
        <taxon>fabids</taxon>
        <taxon>Fagales</taxon>
        <taxon>Fagaceae</taxon>
        <taxon>Castanea</taxon>
    </lineage>
</organism>
<evidence type="ECO:0000313" key="9">
    <source>
        <dbReference type="Proteomes" id="UP000737018"/>
    </source>
</evidence>
<evidence type="ECO:0000256" key="6">
    <source>
        <dbReference type="ARBA" id="ARBA00048336"/>
    </source>
</evidence>
<dbReference type="SMART" id="SM00577">
    <property type="entry name" value="CPDc"/>
    <property type="match status" value="1"/>
</dbReference>